<dbReference type="PANTHER" id="PTHR10199:SF119">
    <property type="entry name" value="RE20510P"/>
    <property type="match status" value="1"/>
</dbReference>
<feature type="region of interest" description="Disordered" evidence="1">
    <location>
        <begin position="1660"/>
        <end position="1694"/>
    </location>
</feature>
<evidence type="ECO:0000256" key="1">
    <source>
        <dbReference type="SAM" id="MobiDB-lite"/>
    </source>
</evidence>
<gene>
    <name evidence="2" type="ORF">H2O64_22210</name>
</gene>
<evidence type="ECO:0000313" key="2">
    <source>
        <dbReference type="EMBL" id="MBC8757400.1"/>
    </source>
</evidence>
<feature type="compositionally biased region" description="Low complexity" evidence="1">
    <location>
        <begin position="2164"/>
        <end position="2174"/>
    </location>
</feature>
<accession>A0ABR7QFP1</accession>
<feature type="compositionally biased region" description="Acidic residues" evidence="1">
    <location>
        <begin position="2279"/>
        <end position="2298"/>
    </location>
</feature>
<feature type="compositionally biased region" description="Acidic residues" evidence="1">
    <location>
        <begin position="1121"/>
        <end position="1137"/>
    </location>
</feature>
<evidence type="ECO:0008006" key="4">
    <source>
        <dbReference type="Google" id="ProtNLM"/>
    </source>
</evidence>
<feature type="region of interest" description="Disordered" evidence="1">
    <location>
        <begin position="1212"/>
        <end position="1235"/>
    </location>
</feature>
<dbReference type="RefSeq" id="WP_215907208.1">
    <property type="nucleotide sequence ID" value="NZ_JACGWS010000019.1"/>
</dbReference>
<feature type="compositionally biased region" description="Low complexity" evidence="1">
    <location>
        <begin position="1480"/>
        <end position="1490"/>
    </location>
</feature>
<feature type="region of interest" description="Disordered" evidence="1">
    <location>
        <begin position="2334"/>
        <end position="2377"/>
    </location>
</feature>
<sequence length="2421" mass="246328">MLIIPLGTMAQVVTTWGGLTGTLPENNFQTSSLSAVGDGATYVLVDISRTGSTSVGGSENAIAPTVTLTNSYDNSRATTGVSGNIYTYTFSEPVHIILSSQEHSELVRTENIKIASSDVGALFTGSLTGGQSGHFINNNNTSEIHIGSSNTITAAGTYWTVQTNIAVTTLSVEYYVTDPTEIASGEPFTMNLAPAPYVRLDNDNSTGAGGIAINTTSCTSGSEPFDGSDITINAPHGIQRVEINLTNEQNVGEEELSIIGNYSNVTITGNGSTSVVATNSNPAPGDVNTYDDIIDELYYVNTAATPETSTPRLVEVILYDIAGNASIVATGTITLTEASNSGKTSGPLVVFNTDISIDLLTALDGSQDAGTWVDVGGSGALTGSVVDITSLTTGSYNFRYDVAGAGPCNLVFTTVVLIILDGTELEMTSAASCGFVMTTYTDATFSAGSNDPIYVFDSPGNVGELTCPSVVGASYDWYVYNATTNSYDSYALNSTPTQSNLADGGYLVVRDDAGTKTEGRAWIWNSSLNADAGVDLAICNGDSINISAGGTILSPSYTYYDPVRRPFIIDASTIVRVTFDATHSYISDLAFYMVSPGPAATAVSIPLGVNEPGNACNPADDVANLQFTNDTSIGVQIYDLCALSGPLSGTWNQYYTDYGPASGATAIDFSPLIGLDGGQGGWKVQIYDCENLDFGALTGATITFDDGAGDVRTYTSGSINVPINDNFCDPITATIYEVPFVSATVQMDNTINIAPNIGVNGIGGYEWSYSTTSATGPWSGPFNNALLNPLVAPTVNTWYKLEMDNGVGCTDEDVMQITVTNQPNAGTGMDEYACAGDALVDLNTLLTGADAGGTWSISGSSIDNPGGDFNAGSGTYNPTTGGVFIFDYTVNAVAPCSVNGTTSITVSVQTAPDAGSNNTISADTSTGSIDLFTNLLGTPDIGGIWSLNTGSDNPSGSFDQSAGTLDSSSLVTGTYIFDYTVTSCTASIASITINFTAVSADTDGDGNPDSSDPNPGAPNASDDIASTDIRIPVTIDPLANDDYLDNNDLTNIGITTVTNTGNGTAIGMVVIDPATGQVTYTPSITEFGDVTIIYEVCNDASGMPVCEQATITITVTGIDSDMDGIPDATDQDDDNDGILDIAEGPGDPSGDDDNDGVPNYLDDAPTDPMIGNVNGVVETVYDTDGDGVSNHLDLDADNDGIYDTVETGGVDADNNGIADGTPNTITGIPSSAGTGVGVPTDTDGNVGENLPDFLDTDSDDDGCSDANEYYGNATADGGDGGQYGTDPAAVNTNGTVTAASYPATGADLDGTGTADYIDTTNDDPDADGIANACDIDDDNDGNPDSTDLNTQTATALADNGTAMVGMVTNIDILTNDDFLADTTMTLGSDIYISNAGTGSGVGIISFDENTGELIYTPALSEGGMNVTVDYTVCNDLTGDGPTLDDVCATATVTILVAMGPDADMDGIPDATDQDDDNDGILDIAEGPGDPSGDDDNDGVPNYLDDAPMDPMVGDVNGTVEPAYDTDGDGVSNHLDLDADNDGIYDTVETGGVDADNNGIADGTPNTITGIPSSAGTGVGVPTDTDGNVGENLPDFLDTDSDDDGCSDANEYYGNATADGGDGGQYGTDPAAVNTNGTVTAASYPATGADLDGTGTADYIDTTNDDPDADGIANACDIDDDNDGNPDSTDLNTQTPTALVDNGTAMVGMVTNIDILTNDDFLADNTMTLGSDIYISNAGTGSGVGIISFDENTGELIYTPALSEGGMNVTVDYTVCNDLTGDGSSPDDICATATVTILVAMGPDADMDGIPDATDQDDDNDGILDIAEGPGDPSGDDDNDGVPNYLDDAPSDPMVGDVNGTVEPAYDTDGDGVSNHLDLDADNDGIYDTVETGGTDANNDGIADGTPNAITGIPSSAGTGVGVPTDTDGNVGENLPNFLDTDSDDDGCSDANEYYGNATADGGDGGQYGTDPAAVNTNGTVTAASYPATGADLDGTGTADYIDTTNDDPDADGIANACDIDDDNDGNPDSTDLNTQTPTAVADNGTAMVGMVTNIDILTNDDFLADTTMTPGSDIYISNAGTGSGVGIISFDENTGELIYTPALIEGGMSVTIDYTVCNDLTGDGPTLDDVCATATVTILVAMGPDADMDGIPDATDQDDDNDGILDIAEGPGDPSGDDDNDGVPNYLDDAPSDPMVGDVNGTVEPAYDTDGDGVSNHLDLDADNDGIYDTVETGGTDLDGNGIADGAINPITGIPTSAGTGVAVPTDSGPTVGTPDFLDTDSDEDGCSDANEAFDDSAADGGDGGQYGADPAVVNANGTVSAASYTNAAGLADTDANGTADYTENGPDPDADGTANACDLDDDNDGNPDASDPNPLVPSAVADSATAMVGMSATIDILTNDDFLPDNSGTAGSDIYISDAG</sequence>
<feature type="region of interest" description="Disordered" evidence="1">
    <location>
        <begin position="1805"/>
        <end position="1856"/>
    </location>
</feature>
<feature type="region of interest" description="Disordered" evidence="1">
    <location>
        <begin position="2145"/>
        <end position="2196"/>
    </location>
</feature>
<evidence type="ECO:0000313" key="3">
    <source>
        <dbReference type="Proteomes" id="UP000619238"/>
    </source>
</evidence>
<feature type="compositionally biased region" description="Low complexity" evidence="1">
    <location>
        <begin position="1138"/>
        <end position="1148"/>
    </location>
</feature>
<dbReference type="Pfam" id="PF17963">
    <property type="entry name" value="Big_9"/>
    <property type="match status" value="1"/>
</dbReference>
<feature type="region of interest" description="Disordered" evidence="1">
    <location>
        <begin position="2279"/>
        <end position="2310"/>
    </location>
</feature>
<name>A0ABR7QFP1_9FLAO</name>
<organism evidence="2 3">
    <name type="scientific">Kordia aestuariivivens</name>
    <dbReference type="NCBI Taxonomy" id="2759037"/>
    <lineage>
        <taxon>Bacteria</taxon>
        <taxon>Pseudomonadati</taxon>
        <taxon>Bacteroidota</taxon>
        <taxon>Flavobacteriia</taxon>
        <taxon>Flavobacteriales</taxon>
        <taxon>Flavobacteriaceae</taxon>
        <taxon>Kordia</taxon>
    </lineage>
</organism>
<proteinExistence type="predicted"/>
<feature type="compositionally biased region" description="Low complexity" evidence="1">
    <location>
        <begin position="1822"/>
        <end position="1832"/>
    </location>
</feature>
<feature type="compositionally biased region" description="Acidic residues" evidence="1">
    <location>
        <begin position="1805"/>
        <end position="1821"/>
    </location>
</feature>
<protein>
    <recommendedName>
        <fullName evidence="4">T9SS type B sorting domain-containing protein</fullName>
    </recommendedName>
</protein>
<feature type="compositionally biased region" description="Acidic residues" evidence="1">
    <location>
        <begin position="2146"/>
        <end position="2163"/>
    </location>
</feature>
<dbReference type="Proteomes" id="UP000619238">
    <property type="component" value="Unassembled WGS sequence"/>
</dbReference>
<keyword evidence="3" id="KW-1185">Reference proteome</keyword>
<feature type="region of interest" description="Disordered" evidence="1">
    <location>
        <begin position="1554"/>
        <end position="1577"/>
    </location>
</feature>
<feature type="region of interest" description="Disordered" evidence="1">
    <location>
        <begin position="1121"/>
        <end position="1168"/>
    </location>
</feature>
<feature type="compositionally biased region" description="Acidic residues" evidence="1">
    <location>
        <begin position="1462"/>
        <end position="1479"/>
    </location>
</feature>
<feature type="non-terminal residue" evidence="2">
    <location>
        <position position="2421"/>
    </location>
</feature>
<feature type="compositionally biased region" description="Polar residues" evidence="1">
    <location>
        <begin position="1221"/>
        <end position="1232"/>
    </location>
</feature>
<dbReference type="EMBL" id="JACGWS010000019">
    <property type="protein sequence ID" value="MBC8757400.1"/>
    <property type="molecule type" value="Genomic_DNA"/>
</dbReference>
<feature type="region of interest" description="Disordered" evidence="1">
    <location>
        <begin position="1002"/>
        <end position="1025"/>
    </location>
</feature>
<feature type="region of interest" description="Disordered" evidence="1">
    <location>
        <begin position="1461"/>
        <end position="1504"/>
    </location>
</feature>
<feature type="compositionally biased region" description="Polar residues" evidence="1">
    <location>
        <begin position="1563"/>
        <end position="1574"/>
    </location>
</feature>
<comment type="caution">
    <text evidence="2">The sequence shown here is derived from an EMBL/GenBank/DDBJ whole genome shotgun (WGS) entry which is preliminary data.</text>
</comment>
<reference evidence="2 3" key="1">
    <citation type="submission" date="2020-07" db="EMBL/GenBank/DDBJ databases">
        <title>Description of Kordia aestuariivivens sp. nov., isolated from a tidal flat.</title>
        <authorList>
            <person name="Park S."/>
            <person name="Yoon J.-H."/>
        </authorList>
    </citation>
    <scope>NUCLEOTIDE SEQUENCE [LARGE SCALE GENOMIC DNA]</scope>
    <source>
        <strain evidence="2 3">YSTF-M3</strain>
    </source>
</reference>
<dbReference type="PANTHER" id="PTHR10199">
    <property type="entry name" value="THROMBOSPONDIN"/>
    <property type="match status" value="1"/>
</dbReference>
<feature type="region of interest" description="Disordered" evidence="1">
    <location>
        <begin position="2401"/>
        <end position="2421"/>
    </location>
</feature>